<evidence type="ECO:0000256" key="1">
    <source>
        <dbReference type="ARBA" id="ARBA00009518"/>
    </source>
</evidence>
<evidence type="ECO:0000256" key="14">
    <source>
        <dbReference type="NCBIfam" id="TIGR00228"/>
    </source>
</evidence>
<dbReference type="PANTHER" id="PTHR30194">
    <property type="entry name" value="CROSSOVER JUNCTION ENDODEOXYRIBONUCLEASE RUVC"/>
    <property type="match status" value="1"/>
</dbReference>
<dbReference type="AlphaFoldDB" id="A0A9C9EL72"/>
<dbReference type="HAMAP" id="MF_00034">
    <property type="entry name" value="RuvC"/>
    <property type="match status" value="1"/>
</dbReference>
<evidence type="ECO:0000256" key="3">
    <source>
        <dbReference type="ARBA" id="ARBA00022722"/>
    </source>
</evidence>
<feature type="active site" evidence="13">
    <location>
        <position position="12"/>
    </location>
</feature>
<feature type="active site" evidence="13">
    <location>
        <position position="140"/>
    </location>
</feature>
<keyword evidence="7 13" id="KW-0378">Hydrolase</keyword>
<comment type="catalytic activity">
    <reaction evidence="12 13">
        <text>Endonucleolytic cleavage at a junction such as a reciprocal single-stranded crossover between two homologous DNA duplexes (Holliday junction).</text>
        <dbReference type="EC" id="3.1.21.10"/>
    </reaction>
</comment>
<protein>
    <recommendedName>
        <fullName evidence="13 14">Crossover junction endodeoxyribonuclease RuvC</fullName>
        <ecNumber evidence="13 14">3.1.21.10</ecNumber>
    </recommendedName>
    <alternativeName>
        <fullName evidence="13">Holliday junction nuclease RuvC</fullName>
    </alternativeName>
    <alternativeName>
        <fullName evidence="13">Holliday junction resolvase RuvC</fullName>
    </alternativeName>
</protein>
<evidence type="ECO:0000256" key="9">
    <source>
        <dbReference type="ARBA" id="ARBA00023125"/>
    </source>
</evidence>
<keyword evidence="10 13" id="KW-0233">DNA recombination</keyword>
<accession>A0A9C9EL72</accession>
<comment type="subunit">
    <text evidence="13">Homodimer which binds Holliday junction (HJ) DNA. The HJ becomes 2-fold symmetrical on binding to RuvC with unstacked arms; it has a different conformation from HJ DNA in complex with RuvA. In the full resolvosome a probable DNA-RuvA(4)-RuvB(12)-RuvC(2) complex forms which resolves the HJ.</text>
</comment>
<evidence type="ECO:0000256" key="10">
    <source>
        <dbReference type="ARBA" id="ARBA00023172"/>
    </source>
</evidence>
<dbReference type="Gene3D" id="3.30.420.10">
    <property type="entry name" value="Ribonuclease H-like superfamily/Ribonuclease H"/>
    <property type="match status" value="1"/>
</dbReference>
<dbReference type="NCBIfam" id="TIGR00228">
    <property type="entry name" value="ruvC"/>
    <property type="match status" value="1"/>
</dbReference>
<evidence type="ECO:0000313" key="16">
    <source>
        <dbReference type="Proteomes" id="UP000885826"/>
    </source>
</evidence>
<evidence type="ECO:0000256" key="2">
    <source>
        <dbReference type="ARBA" id="ARBA00022490"/>
    </source>
</evidence>
<dbReference type="PRINTS" id="PR00696">
    <property type="entry name" value="RSOLVASERUVC"/>
</dbReference>
<dbReference type="SUPFAM" id="SSF53098">
    <property type="entry name" value="Ribonuclease H-like"/>
    <property type="match status" value="1"/>
</dbReference>
<comment type="subcellular location">
    <subcellularLocation>
        <location evidence="13">Cytoplasm</location>
    </subcellularLocation>
</comment>
<name>A0A9C9EL72_UNCW3</name>
<feature type="binding site" evidence="13">
    <location>
        <position position="67"/>
    </location>
    <ligand>
        <name>Mg(2+)</name>
        <dbReference type="ChEBI" id="CHEBI:18420"/>
        <label>2</label>
    </ligand>
</feature>
<dbReference type="EC" id="3.1.21.10" evidence="13 14"/>
<dbReference type="EMBL" id="DRIG01000029">
    <property type="protein sequence ID" value="HEC77984.1"/>
    <property type="molecule type" value="Genomic_DNA"/>
</dbReference>
<dbReference type="InterPro" id="IPR036397">
    <property type="entry name" value="RNaseH_sf"/>
</dbReference>
<feature type="binding site" evidence="13">
    <location>
        <position position="12"/>
    </location>
    <ligand>
        <name>Mg(2+)</name>
        <dbReference type="ChEBI" id="CHEBI:18420"/>
        <label>1</label>
    </ligand>
</feature>
<dbReference type="Proteomes" id="UP000885826">
    <property type="component" value="Unassembled WGS sequence"/>
</dbReference>
<dbReference type="GO" id="GO:0000287">
    <property type="term" value="F:magnesium ion binding"/>
    <property type="evidence" value="ECO:0007669"/>
    <property type="project" value="UniProtKB-UniRule"/>
</dbReference>
<comment type="similarity">
    <text evidence="1 13">Belongs to the RuvC family.</text>
</comment>
<dbReference type="GO" id="GO:0006310">
    <property type="term" value="P:DNA recombination"/>
    <property type="evidence" value="ECO:0007669"/>
    <property type="project" value="UniProtKB-UniRule"/>
</dbReference>
<evidence type="ECO:0000256" key="13">
    <source>
        <dbReference type="HAMAP-Rule" id="MF_00034"/>
    </source>
</evidence>
<keyword evidence="3 13" id="KW-0540">Nuclease</keyword>
<dbReference type="Pfam" id="PF02075">
    <property type="entry name" value="RuvC"/>
    <property type="match status" value="1"/>
</dbReference>
<keyword evidence="4 13" id="KW-0479">Metal-binding</keyword>
<dbReference type="GO" id="GO:0005737">
    <property type="term" value="C:cytoplasm"/>
    <property type="evidence" value="ECO:0007669"/>
    <property type="project" value="UniProtKB-SubCell"/>
</dbReference>
<comment type="caution">
    <text evidence="15">The sequence shown here is derived from an EMBL/GenBank/DDBJ whole genome shotgun (WGS) entry which is preliminary data.</text>
</comment>
<evidence type="ECO:0000256" key="8">
    <source>
        <dbReference type="ARBA" id="ARBA00022842"/>
    </source>
</evidence>
<keyword evidence="11 13" id="KW-0234">DNA repair</keyword>
<feature type="active site" evidence="13">
    <location>
        <position position="67"/>
    </location>
</feature>
<feature type="binding site" evidence="13">
    <location>
        <position position="140"/>
    </location>
    <ligand>
        <name>Mg(2+)</name>
        <dbReference type="ChEBI" id="CHEBI:18420"/>
        <label>1</label>
    </ligand>
</feature>
<keyword evidence="8 13" id="KW-0460">Magnesium</keyword>
<evidence type="ECO:0000256" key="6">
    <source>
        <dbReference type="ARBA" id="ARBA00022763"/>
    </source>
</evidence>
<dbReference type="InterPro" id="IPR012337">
    <property type="entry name" value="RNaseH-like_sf"/>
</dbReference>
<keyword evidence="6 13" id="KW-0227">DNA damage</keyword>
<evidence type="ECO:0000256" key="5">
    <source>
        <dbReference type="ARBA" id="ARBA00022759"/>
    </source>
</evidence>
<keyword evidence="2 13" id="KW-0963">Cytoplasm</keyword>
<dbReference type="GO" id="GO:0048476">
    <property type="term" value="C:Holliday junction resolvase complex"/>
    <property type="evidence" value="ECO:0007669"/>
    <property type="project" value="UniProtKB-UniRule"/>
</dbReference>
<dbReference type="InterPro" id="IPR002176">
    <property type="entry name" value="X-over_junc_endoDNase_RuvC"/>
</dbReference>
<reference evidence="15" key="1">
    <citation type="journal article" date="2020" name="mSystems">
        <title>Genome- and Community-Level Interaction Insights into Carbon Utilization and Element Cycling Functions of Hydrothermarchaeota in Hydrothermal Sediment.</title>
        <authorList>
            <person name="Zhou Z."/>
            <person name="Liu Y."/>
            <person name="Xu W."/>
            <person name="Pan J."/>
            <person name="Luo Z.H."/>
            <person name="Li M."/>
        </authorList>
    </citation>
    <scope>NUCLEOTIDE SEQUENCE</scope>
    <source>
        <strain evidence="15">HyVt-388</strain>
    </source>
</reference>
<dbReference type="GO" id="GO:0006281">
    <property type="term" value="P:DNA repair"/>
    <property type="evidence" value="ECO:0007669"/>
    <property type="project" value="UniProtKB-UniRule"/>
</dbReference>
<sequence length="159" mass="18165">MISIRLKVIGIDPGITATGYGIVEDERCVCTGTIRSKKNNIHEKFIEICTKIKELIKENKPDFAALEKVFYHKNIQSLIRSSELRGAIIITLLQEKIKIVEYTPTQIKLTTTGNGRASKAQVRYFVERVFMFEKKKMSNHATDALSIAYTALRRMSRKL</sequence>
<dbReference type="FunFam" id="3.30.420.10:FF:000002">
    <property type="entry name" value="Crossover junction endodeoxyribonuclease RuvC"/>
    <property type="match status" value="1"/>
</dbReference>
<dbReference type="GO" id="GO:0008821">
    <property type="term" value="F:crossover junction DNA endonuclease activity"/>
    <property type="evidence" value="ECO:0007669"/>
    <property type="project" value="UniProtKB-UniRule"/>
</dbReference>
<evidence type="ECO:0000256" key="4">
    <source>
        <dbReference type="ARBA" id="ARBA00022723"/>
    </source>
</evidence>
<dbReference type="PANTHER" id="PTHR30194:SF3">
    <property type="entry name" value="CROSSOVER JUNCTION ENDODEOXYRIBONUCLEASE RUVC"/>
    <property type="match status" value="1"/>
</dbReference>
<evidence type="ECO:0000313" key="15">
    <source>
        <dbReference type="EMBL" id="HEC77984.1"/>
    </source>
</evidence>
<evidence type="ECO:0000256" key="7">
    <source>
        <dbReference type="ARBA" id="ARBA00022801"/>
    </source>
</evidence>
<keyword evidence="5 13" id="KW-0255">Endonuclease</keyword>
<evidence type="ECO:0000256" key="11">
    <source>
        <dbReference type="ARBA" id="ARBA00023204"/>
    </source>
</evidence>
<comment type="function">
    <text evidence="13">The RuvA-RuvB-RuvC complex processes Holliday junction (HJ) DNA during genetic recombination and DNA repair. Endonuclease that resolves HJ intermediates. Cleaves cruciform DNA by making single-stranded nicks across the HJ at symmetrical positions within the homologous arms, yielding a 5'-phosphate and a 3'-hydroxyl group; requires a central core of homology in the junction. The consensus cleavage sequence is 5'-(A/T)TT(C/G)-3'. Cleavage occurs on the 3'-side of the TT dinucleotide at the point of strand exchange. HJ branch migration catalyzed by RuvA-RuvB allows RuvC to scan DNA until it finds its consensus sequence, where it cleaves and resolves the cruciform DNA.</text>
</comment>
<evidence type="ECO:0000256" key="12">
    <source>
        <dbReference type="ARBA" id="ARBA00029354"/>
    </source>
</evidence>
<gene>
    <name evidence="13 15" type="primary">ruvC</name>
    <name evidence="15" type="ORF">ENI34_02435</name>
</gene>
<dbReference type="GO" id="GO:0003677">
    <property type="term" value="F:DNA binding"/>
    <property type="evidence" value="ECO:0007669"/>
    <property type="project" value="UniProtKB-KW"/>
</dbReference>
<proteinExistence type="inferred from homology"/>
<keyword evidence="9 13" id="KW-0238">DNA-binding</keyword>
<comment type="cofactor">
    <cofactor evidence="13">
        <name>Mg(2+)</name>
        <dbReference type="ChEBI" id="CHEBI:18420"/>
    </cofactor>
    <text evidence="13">Binds 2 Mg(2+) ion per subunit.</text>
</comment>
<dbReference type="CDD" id="cd16962">
    <property type="entry name" value="RuvC"/>
    <property type="match status" value="1"/>
</dbReference>
<organism evidence="15 16">
    <name type="scientific">candidate division WOR-3 bacterium</name>
    <dbReference type="NCBI Taxonomy" id="2052148"/>
    <lineage>
        <taxon>Bacteria</taxon>
        <taxon>Bacteria division WOR-3</taxon>
    </lineage>
</organism>